<keyword evidence="7" id="KW-1133">Transmembrane helix</keyword>
<evidence type="ECO:0000256" key="3">
    <source>
        <dbReference type="ARBA" id="ARBA00022723"/>
    </source>
</evidence>
<comment type="caution">
    <text evidence="9">The sequence shown here is derived from an EMBL/GenBank/DDBJ whole genome shotgun (WGS) entry which is preliminary data.</text>
</comment>
<feature type="domain" description="4Fe-4S ferredoxin-type" evidence="8">
    <location>
        <begin position="184"/>
        <end position="210"/>
    </location>
</feature>
<dbReference type="Pfam" id="PF13187">
    <property type="entry name" value="Fer4_9"/>
    <property type="match status" value="1"/>
</dbReference>
<evidence type="ECO:0000313" key="10">
    <source>
        <dbReference type="Proteomes" id="UP001501510"/>
    </source>
</evidence>
<evidence type="ECO:0000256" key="4">
    <source>
        <dbReference type="ARBA" id="ARBA00022982"/>
    </source>
</evidence>
<dbReference type="PROSITE" id="PS00198">
    <property type="entry name" value="4FE4S_FER_1"/>
    <property type="match status" value="1"/>
</dbReference>
<evidence type="ECO:0000256" key="6">
    <source>
        <dbReference type="ARBA" id="ARBA00023014"/>
    </source>
</evidence>
<evidence type="ECO:0000259" key="8">
    <source>
        <dbReference type="PROSITE" id="PS51379"/>
    </source>
</evidence>
<organism evidence="9 10">
    <name type="scientific">Clostridium oceanicum</name>
    <dbReference type="NCBI Taxonomy" id="1543"/>
    <lineage>
        <taxon>Bacteria</taxon>
        <taxon>Bacillati</taxon>
        <taxon>Bacillota</taxon>
        <taxon>Clostridia</taxon>
        <taxon>Eubacteriales</taxon>
        <taxon>Clostridiaceae</taxon>
        <taxon>Clostridium</taxon>
    </lineage>
</organism>
<feature type="transmembrane region" description="Helical" evidence="7">
    <location>
        <begin position="134"/>
        <end position="151"/>
    </location>
</feature>
<protein>
    <submittedName>
        <fullName evidence="9">4Fe-4S binding protein</fullName>
    </submittedName>
</protein>
<dbReference type="Gene3D" id="3.30.70.20">
    <property type="match status" value="1"/>
</dbReference>
<evidence type="ECO:0000256" key="5">
    <source>
        <dbReference type="ARBA" id="ARBA00023004"/>
    </source>
</evidence>
<feature type="transmembrane region" description="Helical" evidence="7">
    <location>
        <begin position="111"/>
        <end position="128"/>
    </location>
</feature>
<keyword evidence="6" id="KW-0411">Iron-sulfur</keyword>
<dbReference type="SUPFAM" id="SSF54862">
    <property type="entry name" value="4Fe-4S ferredoxins"/>
    <property type="match status" value="1"/>
</dbReference>
<evidence type="ECO:0000256" key="7">
    <source>
        <dbReference type="SAM" id="Phobius"/>
    </source>
</evidence>
<keyword evidence="4" id="KW-0249">Electron transport</keyword>
<keyword evidence="10" id="KW-1185">Reference proteome</keyword>
<dbReference type="Pfam" id="PF12801">
    <property type="entry name" value="Fer4_5"/>
    <property type="match status" value="2"/>
</dbReference>
<feature type="transmembrane region" description="Helical" evidence="7">
    <location>
        <begin position="12"/>
        <end position="43"/>
    </location>
</feature>
<sequence>MKNFLKNYGFIIFFVFVLVGLLDFRIALIATICMIGPIIFAILGKGRFWCGNICPRGNFYDKIVSKISNKKSTPKFLKSKIFRLVVILFMFYMFGIGIYSNFNSLKGIGMVFYRMIVITSLIGIVLSIVYNKRIWCNFCPMGSIAAFISYFRKDRKKLYLQNTCVGCKVCEKSCPMNIDITSYKNDFINDVDCIQCGVCINKCPKNAINQ</sequence>
<evidence type="ECO:0000256" key="1">
    <source>
        <dbReference type="ARBA" id="ARBA00022448"/>
    </source>
</evidence>
<keyword evidence="5" id="KW-0408">Iron</keyword>
<dbReference type="PANTHER" id="PTHR30176:SF3">
    <property type="entry name" value="FERREDOXIN-TYPE PROTEIN NAPH"/>
    <property type="match status" value="1"/>
</dbReference>
<feature type="domain" description="4Fe-4S ferredoxin-type" evidence="8">
    <location>
        <begin position="155"/>
        <end position="183"/>
    </location>
</feature>
<evidence type="ECO:0000256" key="2">
    <source>
        <dbReference type="ARBA" id="ARBA00022485"/>
    </source>
</evidence>
<dbReference type="PROSITE" id="PS51379">
    <property type="entry name" value="4FE4S_FER_2"/>
    <property type="match status" value="2"/>
</dbReference>
<feature type="transmembrane region" description="Helical" evidence="7">
    <location>
        <begin position="81"/>
        <end position="99"/>
    </location>
</feature>
<evidence type="ECO:0000313" key="9">
    <source>
        <dbReference type="EMBL" id="GAA0739554.1"/>
    </source>
</evidence>
<dbReference type="EMBL" id="BAAACG010000008">
    <property type="protein sequence ID" value="GAA0739554.1"/>
    <property type="molecule type" value="Genomic_DNA"/>
</dbReference>
<keyword evidence="1" id="KW-0813">Transport</keyword>
<dbReference type="Proteomes" id="UP001501510">
    <property type="component" value="Unassembled WGS sequence"/>
</dbReference>
<dbReference type="PANTHER" id="PTHR30176">
    <property type="entry name" value="FERREDOXIN-TYPE PROTEIN NAPH"/>
    <property type="match status" value="1"/>
</dbReference>
<gene>
    <name evidence="9" type="ORF">GCM10008906_18470</name>
</gene>
<keyword evidence="7" id="KW-0472">Membrane</keyword>
<keyword evidence="2" id="KW-0004">4Fe-4S</keyword>
<dbReference type="InterPro" id="IPR051684">
    <property type="entry name" value="Electron_Trans/Redox"/>
</dbReference>
<accession>A0ABN1JH69</accession>
<keyword evidence="7" id="KW-0812">Transmembrane</keyword>
<reference evidence="9 10" key="1">
    <citation type="journal article" date="2019" name="Int. J. Syst. Evol. Microbiol.">
        <title>The Global Catalogue of Microorganisms (GCM) 10K type strain sequencing project: providing services to taxonomists for standard genome sequencing and annotation.</title>
        <authorList>
            <consortium name="The Broad Institute Genomics Platform"/>
            <consortium name="The Broad Institute Genome Sequencing Center for Infectious Disease"/>
            <person name="Wu L."/>
            <person name="Ma J."/>
        </authorList>
    </citation>
    <scope>NUCLEOTIDE SEQUENCE [LARGE SCALE GENOMIC DNA]</scope>
    <source>
        <strain evidence="9 10">JCM 1407</strain>
    </source>
</reference>
<dbReference type="InterPro" id="IPR017900">
    <property type="entry name" value="4Fe4S_Fe_S_CS"/>
</dbReference>
<keyword evidence="3" id="KW-0479">Metal-binding</keyword>
<dbReference type="RefSeq" id="WP_343760990.1">
    <property type="nucleotide sequence ID" value="NZ_BAAACG010000008.1"/>
</dbReference>
<dbReference type="InterPro" id="IPR017896">
    <property type="entry name" value="4Fe4S_Fe-S-bd"/>
</dbReference>
<proteinExistence type="predicted"/>
<name>A0ABN1JH69_9CLOT</name>